<dbReference type="InterPro" id="IPR028082">
    <property type="entry name" value="Peripla_BP_I"/>
</dbReference>
<dbReference type="FunFam" id="1.10.260.40:FF:000002">
    <property type="entry name" value="HTH-type transcriptional repressor PurR"/>
    <property type="match status" value="1"/>
</dbReference>
<evidence type="ECO:0000256" key="2">
    <source>
        <dbReference type="ARBA" id="ARBA00022491"/>
    </source>
</evidence>
<dbReference type="AlphaFoldDB" id="A0A1G9ZXR3"/>
<dbReference type="InterPro" id="IPR001761">
    <property type="entry name" value="Peripla_BP/Lac1_sug-bd_dom"/>
</dbReference>
<keyword evidence="3" id="KW-0805">Transcription regulation</keyword>
<dbReference type="SUPFAM" id="SSF53822">
    <property type="entry name" value="Periplasmic binding protein-like I"/>
    <property type="match status" value="1"/>
</dbReference>
<evidence type="ECO:0000259" key="6">
    <source>
        <dbReference type="PROSITE" id="PS50932"/>
    </source>
</evidence>
<dbReference type="RefSeq" id="WP_090237114.1">
    <property type="nucleotide sequence ID" value="NZ_FNHW01000002.1"/>
</dbReference>
<organism evidence="7 8">
    <name type="scientific">Fictibacillus solisalsi</name>
    <dbReference type="NCBI Taxonomy" id="459525"/>
    <lineage>
        <taxon>Bacteria</taxon>
        <taxon>Bacillati</taxon>
        <taxon>Bacillota</taxon>
        <taxon>Bacilli</taxon>
        <taxon>Bacillales</taxon>
        <taxon>Fictibacillaceae</taxon>
        <taxon>Fictibacillus</taxon>
    </lineage>
</organism>
<dbReference type="PROSITE" id="PS00356">
    <property type="entry name" value="HTH_LACI_1"/>
    <property type="match status" value="1"/>
</dbReference>
<dbReference type="GO" id="GO:0000976">
    <property type="term" value="F:transcription cis-regulatory region binding"/>
    <property type="evidence" value="ECO:0007669"/>
    <property type="project" value="TreeGrafter"/>
</dbReference>
<dbReference type="Gene3D" id="1.10.260.40">
    <property type="entry name" value="lambda repressor-like DNA-binding domains"/>
    <property type="match status" value="1"/>
</dbReference>
<dbReference type="OrthoDB" id="1639518at2"/>
<dbReference type="EMBL" id="FNHW01000002">
    <property type="protein sequence ID" value="SDN25915.1"/>
    <property type="molecule type" value="Genomic_DNA"/>
</dbReference>
<evidence type="ECO:0000256" key="5">
    <source>
        <dbReference type="ARBA" id="ARBA00023163"/>
    </source>
</evidence>
<keyword evidence="5" id="KW-0804">Transcription</keyword>
<dbReference type="PRINTS" id="PR00036">
    <property type="entry name" value="HTHLACI"/>
</dbReference>
<evidence type="ECO:0000256" key="4">
    <source>
        <dbReference type="ARBA" id="ARBA00023125"/>
    </source>
</evidence>
<keyword evidence="4" id="KW-0238">DNA-binding</keyword>
<accession>A0A1G9ZXR3</accession>
<evidence type="ECO:0000313" key="7">
    <source>
        <dbReference type="EMBL" id="SDN25915.1"/>
    </source>
</evidence>
<evidence type="ECO:0000256" key="3">
    <source>
        <dbReference type="ARBA" id="ARBA00023015"/>
    </source>
</evidence>
<dbReference type="CDD" id="cd01392">
    <property type="entry name" value="HTH_LacI"/>
    <property type="match status" value="1"/>
</dbReference>
<dbReference type="InterPro" id="IPR010982">
    <property type="entry name" value="Lambda_DNA-bd_dom_sf"/>
</dbReference>
<dbReference type="InterPro" id="IPR000843">
    <property type="entry name" value="HTH_LacI"/>
</dbReference>
<proteinExistence type="predicted"/>
<keyword evidence="8" id="KW-1185">Reference proteome</keyword>
<dbReference type="SUPFAM" id="SSF47413">
    <property type="entry name" value="lambda repressor-like DNA-binding domains"/>
    <property type="match status" value="1"/>
</dbReference>
<evidence type="ECO:0000313" key="8">
    <source>
        <dbReference type="Proteomes" id="UP000199544"/>
    </source>
</evidence>
<gene>
    <name evidence="7" type="ORF">SAMN04488137_3800</name>
</gene>
<dbReference type="PANTHER" id="PTHR30146">
    <property type="entry name" value="LACI-RELATED TRANSCRIPTIONAL REPRESSOR"/>
    <property type="match status" value="1"/>
</dbReference>
<feature type="domain" description="HTH lacI-type" evidence="6">
    <location>
        <begin position="2"/>
        <end position="56"/>
    </location>
</feature>
<dbReference type="SMART" id="SM00354">
    <property type="entry name" value="HTH_LACI"/>
    <property type="match status" value="1"/>
</dbReference>
<dbReference type="STRING" id="459525.SAMN04488137_3800"/>
<dbReference type="PROSITE" id="PS50932">
    <property type="entry name" value="HTH_LACI_2"/>
    <property type="match status" value="1"/>
</dbReference>
<name>A0A1G9ZXR3_9BACL</name>
<dbReference type="PANTHER" id="PTHR30146:SF148">
    <property type="entry name" value="HTH-TYPE TRANSCRIPTIONAL REPRESSOR PURR-RELATED"/>
    <property type="match status" value="1"/>
</dbReference>
<dbReference type="Pfam" id="PF00356">
    <property type="entry name" value="LacI"/>
    <property type="match status" value="1"/>
</dbReference>
<dbReference type="Pfam" id="PF00532">
    <property type="entry name" value="Peripla_BP_1"/>
    <property type="match status" value="1"/>
</dbReference>
<protein>
    <recommendedName>
        <fullName evidence="1">Catabolite control protein A</fullName>
    </recommendedName>
</protein>
<dbReference type="Proteomes" id="UP000199544">
    <property type="component" value="Unassembled WGS sequence"/>
</dbReference>
<reference evidence="8" key="1">
    <citation type="submission" date="2016-10" db="EMBL/GenBank/DDBJ databases">
        <authorList>
            <person name="Varghese N."/>
            <person name="Submissions S."/>
        </authorList>
    </citation>
    <scope>NUCLEOTIDE SEQUENCE [LARGE SCALE GENOMIC DNA]</scope>
    <source>
        <strain evidence="8">CGMCC 1.6854</strain>
    </source>
</reference>
<sequence length="339" mass="38211">MTTIYDIAKRANVSSMTVSRVINNKGNISEATRKKVEEAIRELNYIPNSAAQSLNLKKTKLLSLVITDITNPFFTKVARGATDKANQMGYQLILCNTDEDYEKESEYIDALIAKRVDGVIIAPTGDSSLKNLKKLMKNRIPFTLIDRKIENVPCDMVLGDNYEGTRYLLQHLITNGHQRIAMVHGPLTISTSKERYQAYVETLKLNDLTVSPSFLIEDHYKQEDQLAGINHLLELPEDERPTAFFAVNNFIAIKLIKQLRQGGLRVPEDMAVVCFDDLELFIELDPFLTVSSQPAYDFGYMGTQLVIERVEGNSPTGYRSINLKPELVIRKSSGTSIKE</sequence>
<evidence type="ECO:0000256" key="1">
    <source>
        <dbReference type="ARBA" id="ARBA00019435"/>
    </source>
</evidence>
<dbReference type="GO" id="GO:0003700">
    <property type="term" value="F:DNA-binding transcription factor activity"/>
    <property type="evidence" value="ECO:0007669"/>
    <property type="project" value="TreeGrafter"/>
</dbReference>
<dbReference type="Gene3D" id="3.40.50.2300">
    <property type="match status" value="2"/>
</dbReference>
<keyword evidence="2" id="KW-0678">Repressor</keyword>